<evidence type="ECO:0000256" key="3">
    <source>
        <dbReference type="ARBA" id="ARBA00022692"/>
    </source>
</evidence>
<feature type="transmembrane region" description="Helical" evidence="6">
    <location>
        <begin position="15"/>
        <end position="35"/>
    </location>
</feature>
<feature type="transmembrane region" description="Helical" evidence="6">
    <location>
        <begin position="261"/>
        <end position="281"/>
    </location>
</feature>
<evidence type="ECO:0000313" key="7">
    <source>
        <dbReference type="EMBL" id="RHW42765.1"/>
    </source>
</evidence>
<dbReference type="GO" id="GO:0005886">
    <property type="term" value="C:plasma membrane"/>
    <property type="evidence" value="ECO:0007669"/>
    <property type="project" value="UniProtKB-SubCell"/>
</dbReference>
<evidence type="ECO:0000256" key="1">
    <source>
        <dbReference type="ARBA" id="ARBA00004651"/>
    </source>
</evidence>
<feature type="transmembrane region" description="Helical" evidence="6">
    <location>
        <begin position="430"/>
        <end position="447"/>
    </location>
</feature>
<feature type="transmembrane region" description="Helical" evidence="6">
    <location>
        <begin position="89"/>
        <end position="110"/>
    </location>
</feature>
<feature type="transmembrane region" description="Helical" evidence="6">
    <location>
        <begin position="302"/>
        <end position="322"/>
    </location>
</feature>
<feature type="transmembrane region" description="Helical" evidence="6">
    <location>
        <begin position="459"/>
        <end position="480"/>
    </location>
</feature>
<feature type="transmembrane region" description="Helical" evidence="6">
    <location>
        <begin position="397"/>
        <end position="418"/>
    </location>
</feature>
<evidence type="ECO:0000256" key="6">
    <source>
        <dbReference type="SAM" id="Phobius"/>
    </source>
</evidence>
<dbReference type="PANTHER" id="PTHR30250:SF11">
    <property type="entry name" value="O-ANTIGEN TRANSPORTER-RELATED"/>
    <property type="match status" value="1"/>
</dbReference>
<evidence type="ECO:0000313" key="8">
    <source>
        <dbReference type="Proteomes" id="UP000284416"/>
    </source>
</evidence>
<keyword evidence="8" id="KW-1185">Reference proteome</keyword>
<dbReference type="AlphaFoldDB" id="A0A417YYP8"/>
<dbReference type="PANTHER" id="PTHR30250">
    <property type="entry name" value="PST FAMILY PREDICTED COLANIC ACID TRANSPORTER"/>
    <property type="match status" value="1"/>
</dbReference>
<reference evidence="7 8" key="1">
    <citation type="journal article" date="2017" name="Int. J. Syst. Evol. Microbiol.">
        <title>Bacillus notoginsengisoli sp. nov., a novel bacterium isolated from the rhizosphere of Panax notoginseng.</title>
        <authorList>
            <person name="Zhang M.Y."/>
            <person name="Cheng J."/>
            <person name="Cai Y."/>
            <person name="Zhang T.Y."/>
            <person name="Wu Y.Y."/>
            <person name="Manikprabhu D."/>
            <person name="Li W.J."/>
            <person name="Zhang Y.X."/>
        </authorList>
    </citation>
    <scope>NUCLEOTIDE SEQUENCE [LARGE SCALE GENOMIC DNA]</scope>
    <source>
        <strain evidence="7 8">JCM 30743</strain>
    </source>
</reference>
<feature type="transmembrane region" description="Helical" evidence="6">
    <location>
        <begin position="342"/>
        <end position="361"/>
    </location>
</feature>
<keyword evidence="2" id="KW-1003">Cell membrane</keyword>
<feature type="transmembrane region" description="Helical" evidence="6">
    <location>
        <begin position="47"/>
        <end position="69"/>
    </location>
</feature>
<evidence type="ECO:0000256" key="5">
    <source>
        <dbReference type="ARBA" id="ARBA00023136"/>
    </source>
</evidence>
<dbReference type="InterPro" id="IPR050833">
    <property type="entry name" value="Poly_Biosynth_Transport"/>
</dbReference>
<protein>
    <submittedName>
        <fullName evidence="7">Polysaccharide biosynthesis protein</fullName>
    </submittedName>
</protein>
<dbReference type="OrthoDB" id="5906224at2"/>
<keyword evidence="4 6" id="KW-1133">Transmembrane helix</keyword>
<dbReference type="EMBL" id="QWEG01000002">
    <property type="protein sequence ID" value="RHW42765.1"/>
    <property type="molecule type" value="Genomic_DNA"/>
</dbReference>
<feature type="transmembrane region" description="Helical" evidence="6">
    <location>
        <begin position="154"/>
        <end position="174"/>
    </location>
</feature>
<dbReference type="InterPro" id="IPR002797">
    <property type="entry name" value="Polysacc_synth"/>
</dbReference>
<evidence type="ECO:0000256" key="4">
    <source>
        <dbReference type="ARBA" id="ARBA00022989"/>
    </source>
</evidence>
<proteinExistence type="predicted"/>
<dbReference type="Proteomes" id="UP000284416">
    <property type="component" value="Unassembled WGS sequence"/>
</dbReference>
<keyword evidence="3 6" id="KW-0812">Transmembrane</keyword>
<feature type="transmembrane region" description="Helical" evidence="6">
    <location>
        <begin position="180"/>
        <end position="199"/>
    </location>
</feature>
<sequence>MSAHIKSNRISRDTIIYIPVFLAPAIINIILLMIFTRFFSPKEYGTYTIVVNTTIILSSVLAQWIVLSVQRFRPEYSHNGTIREFNRNLNRLLLFISMGFLAAAVIFYPFLPSGLVSYRDYYWSSVLLIISTIYFTVLGGVYQVDLQSKQFRNLNVIQSIMKLVIILIFVMAIYYSPVSFIWGTLAAQALVTIPMLRYAETGKMFRSMKAAKDSFFGFGKKFWRYGFPLIGWYIGTTVMNLTDRFMIEYFRSSHEVGIYSANFTIAVQAIALICNPLFFAIQPIMMNEIQQHSEQEHIERRISNFTHLFIIIAMPFGVYFSIYRHEISELLLGNQFTSGAIIIPILIIGFFAWNIGLYGQLAYQIAKRTKEMFYFVFIAALTNFTLNLYFIPKWGFIGAAISTTIGFFVYSGLLAAFAHRFIKWKIPWMAFSKVFLLVLVVGFPFFLAKALYQVNVSPLLKMISGLPFFLIYAGAVFILWKNAIREIISSS</sequence>
<feature type="transmembrane region" description="Helical" evidence="6">
    <location>
        <begin position="122"/>
        <end position="142"/>
    </location>
</feature>
<dbReference type="Pfam" id="PF01943">
    <property type="entry name" value="Polysacc_synt"/>
    <property type="match status" value="1"/>
</dbReference>
<comment type="caution">
    <text evidence="7">The sequence shown here is derived from an EMBL/GenBank/DDBJ whole genome shotgun (WGS) entry which is preliminary data.</text>
</comment>
<organism evidence="7 8">
    <name type="scientific">Neobacillus notoginsengisoli</name>
    <dbReference type="NCBI Taxonomy" id="1578198"/>
    <lineage>
        <taxon>Bacteria</taxon>
        <taxon>Bacillati</taxon>
        <taxon>Bacillota</taxon>
        <taxon>Bacilli</taxon>
        <taxon>Bacillales</taxon>
        <taxon>Bacillaceae</taxon>
        <taxon>Neobacillus</taxon>
    </lineage>
</organism>
<accession>A0A417YYP8</accession>
<comment type="subcellular location">
    <subcellularLocation>
        <location evidence="1">Cell membrane</location>
        <topology evidence="1">Multi-pass membrane protein</topology>
    </subcellularLocation>
</comment>
<keyword evidence="5 6" id="KW-0472">Membrane</keyword>
<gene>
    <name evidence="7" type="ORF">D1B31_04070</name>
</gene>
<evidence type="ECO:0000256" key="2">
    <source>
        <dbReference type="ARBA" id="ARBA00022475"/>
    </source>
</evidence>
<name>A0A417YYP8_9BACI</name>
<feature type="transmembrane region" description="Helical" evidence="6">
    <location>
        <begin position="373"/>
        <end position="391"/>
    </location>
</feature>
<feature type="transmembrane region" description="Helical" evidence="6">
    <location>
        <begin position="222"/>
        <end position="241"/>
    </location>
</feature>
<dbReference type="RefSeq" id="WP_118919461.1">
    <property type="nucleotide sequence ID" value="NZ_QWEG01000002.1"/>
</dbReference>